<organism evidence="1 2">
    <name type="scientific">Puccinia sorghi</name>
    <dbReference type="NCBI Taxonomy" id="27349"/>
    <lineage>
        <taxon>Eukaryota</taxon>
        <taxon>Fungi</taxon>
        <taxon>Dikarya</taxon>
        <taxon>Basidiomycota</taxon>
        <taxon>Pucciniomycotina</taxon>
        <taxon>Pucciniomycetes</taxon>
        <taxon>Pucciniales</taxon>
        <taxon>Pucciniaceae</taxon>
        <taxon>Puccinia</taxon>
    </lineage>
</organism>
<comment type="caution">
    <text evidence="1">The sequence shown here is derived from an EMBL/GenBank/DDBJ whole genome shotgun (WGS) entry which is preliminary data.</text>
</comment>
<dbReference type="PANTHER" id="PTHR33096:SF1">
    <property type="entry name" value="CXC1-LIKE CYSTEINE CLUSTER ASSOCIATED WITH KDZ TRANSPOSASES DOMAIN-CONTAINING PROTEIN"/>
    <property type="match status" value="1"/>
</dbReference>
<reference evidence="1 2" key="1">
    <citation type="submission" date="2015-08" db="EMBL/GenBank/DDBJ databases">
        <title>Next Generation Sequencing and Analysis of the Genome of Puccinia sorghi L Schw, the Causal Agent of Maize Common Rust.</title>
        <authorList>
            <person name="Rochi L."/>
            <person name="Burguener G."/>
            <person name="Darino M."/>
            <person name="Turjanski A."/>
            <person name="Kreff E."/>
            <person name="Dieguez M.J."/>
            <person name="Sacco F."/>
        </authorList>
    </citation>
    <scope>NUCLEOTIDE SEQUENCE [LARGE SCALE GENOMIC DNA]</scope>
    <source>
        <strain evidence="1 2">RO10H11247</strain>
    </source>
</reference>
<evidence type="ECO:0000313" key="2">
    <source>
        <dbReference type="Proteomes" id="UP000037035"/>
    </source>
</evidence>
<accession>A0A0L6VPL6</accession>
<dbReference type="EMBL" id="LAVV01002832">
    <property type="protein sequence ID" value="KNZ62567.1"/>
    <property type="molecule type" value="Genomic_DNA"/>
</dbReference>
<gene>
    <name evidence="1" type="ORF">VP01_1254g3</name>
</gene>
<dbReference type="Proteomes" id="UP000037035">
    <property type="component" value="Unassembled WGS sequence"/>
</dbReference>
<name>A0A0L6VPL6_9BASI</name>
<dbReference type="InterPro" id="IPR040521">
    <property type="entry name" value="KDZ"/>
</dbReference>
<dbReference type="STRING" id="27349.A0A0L6VPL6"/>
<dbReference type="Pfam" id="PF18758">
    <property type="entry name" value="KDZ"/>
    <property type="match status" value="1"/>
</dbReference>
<proteinExistence type="predicted"/>
<evidence type="ECO:0000313" key="1">
    <source>
        <dbReference type="EMBL" id="KNZ62567.1"/>
    </source>
</evidence>
<sequence>MTSLSPLQVPEYFIDPGEIAEAGASILIHEQAQKKTQQQVLQKIQSITDKDHCSTQHKAADDKRNASTLKGCDDTGLMGACCRHDLSTLAISVEPGRAAVYQLQSLRGSSRKLIRIQISTSCMTLAAALTTPSNMLLGITGLIHSSTFHNMIGLEKLIQRQPRLVSSNSFLKFFWLEEQQRLKILFWSAKSALFKAAVELQAETQPLRASKERGERVGTLLKEKIYAAIKRQYKLSANNNLQSHAPAEREWPQNQDFNYSNFMKMGLDDPFWNNGFLCLSRDPWAVDPV</sequence>
<protein>
    <submittedName>
        <fullName evidence="1">Uncharacterized protein</fullName>
    </submittedName>
</protein>
<feature type="non-terminal residue" evidence="1">
    <location>
        <position position="289"/>
    </location>
</feature>
<keyword evidence="2" id="KW-1185">Reference proteome</keyword>
<dbReference type="AlphaFoldDB" id="A0A0L6VPL6"/>
<dbReference type="PANTHER" id="PTHR33096">
    <property type="entry name" value="CXC2 DOMAIN-CONTAINING PROTEIN"/>
    <property type="match status" value="1"/>
</dbReference>
<dbReference type="OrthoDB" id="3253684at2759"/>
<dbReference type="VEuPathDB" id="FungiDB:VP01_1254g3"/>